<evidence type="ECO:0000313" key="3">
    <source>
        <dbReference type="EMBL" id="KAF0738273.1"/>
    </source>
</evidence>
<evidence type="ECO:0000313" key="4">
    <source>
        <dbReference type="Proteomes" id="UP000481153"/>
    </source>
</evidence>
<dbReference type="Gene3D" id="3.40.50.1820">
    <property type="entry name" value="alpha/beta hydrolase"/>
    <property type="match status" value="1"/>
</dbReference>
<reference evidence="3 4" key="1">
    <citation type="submission" date="2019-07" db="EMBL/GenBank/DDBJ databases">
        <title>Genomics analysis of Aphanomyces spp. identifies a new class of oomycete effector associated with host adaptation.</title>
        <authorList>
            <person name="Gaulin E."/>
        </authorList>
    </citation>
    <scope>NUCLEOTIDE SEQUENCE [LARGE SCALE GENOMIC DNA]</scope>
    <source>
        <strain evidence="3 4">ATCC 201684</strain>
    </source>
</reference>
<dbReference type="AlphaFoldDB" id="A0A6G0XDH8"/>
<organism evidence="3 4">
    <name type="scientific">Aphanomyces euteiches</name>
    <dbReference type="NCBI Taxonomy" id="100861"/>
    <lineage>
        <taxon>Eukaryota</taxon>
        <taxon>Sar</taxon>
        <taxon>Stramenopiles</taxon>
        <taxon>Oomycota</taxon>
        <taxon>Saprolegniomycetes</taxon>
        <taxon>Saprolegniales</taxon>
        <taxon>Verrucalvaceae</taxon>
        <taxon>Aphanomyces</taxon>
    </lineage>
</organism>
<dbReference type="InterPro" id="IPR029058">
    <property type="entry name" value="AB_hydrolase_fold"/>
</dbReference>
<evidence type="ECO:0000259" key="2">
    <source>
        <dbReference type="Pfam" id="PF12146"/>
    </source>
</evidence>
<sequence>MSPGDHGSEDGGVGGGGRNNSESTPGLWATIKMAYQGLVHTVIRPPRSRYTLDDLGPTTCIFAHNLIVTRQDFTLRNTKGLAVECSWWKPKGNSGSKMPCIVVLHGNSSSRLGCMETLVQGLAAGFSVCAIDFSGSGLSEGKYVSLGYHEKNDIHLVLQHLVASNQVSNIILWGRSMGAVASILCAAEEDREHIAAMVLDSPFASLKRVAMDLVDDGKLHVPKFAVSIVLRFVRRDIQRRAKFDMFQLRPKAVIHECAVPSFFAVGEQDELVKPTHVELLHKLHRGPKQMCTFPGGHNSIRPPEFYHRAINFCRVMCGLLPLPDVQLDDRRLSPVQVRYSTPLDAGLSIDAVRAMSIRQLKDTLLRLGLDESDFSAVVEKDELVHLVMKFQAKQVRMRTNSDVSENKPPTAPPLSPQNSSPMLVRRHSTGTDDPPTCPDQDES</sequence>
<dbReference type="PANTHER" id="PTHR43358:SF4">
    <property type="entry name" value="ALPHA_BETA HYDROLASE FOLD-1 DOMAIN-CONTAINING PROTEIN"/>
    <property type="match status" value="1"/>
</dbReference>
<dbReference type="Proteomes" id="UP000481153">
    <property type="component" value="Unassembled WGS sequence"/>
</dbReference>
<proteinExistence type="predicted"/>
<gene>
    <name evidence="3" type="ORF">Ae201684_005832</name>
</gene>
<dbReference type="VEuPathDB" id="FungiDB:AeMF1_009263"/>
<dbReference type="PANTHER" id="PTHR43358">
    <property type="entry name" value="ALPHA/BETA-HYDROLASE"/>
    <property type="match status" value="1"/>
</dbReference>
<accession>A0A6G0XDH8</accession>
<dbReference type="EMBL" id="VJMJ01000077">
    <property type="protein sequence ID" value="KAF0738273.1"/>
    <property type="molecule type" value="Genomic_DNA"/>
</dbReference>
<dbReference type="SUPFAM" id="SSF53474">
    <property type="entry name" value="alpha/beta-Hydrolases"/>
    <property type="match status" value="1"/>
</dbReference>
<feature type="region of interest" description="Disordered" evidence="1">
    <location>
        <begin position="395"/>
        <end position="443"/>
    </location>
</feature>
<dbReference type="Pfam" id="PF12146">
    <property type="entry name" value="Hydrolase_4"/>
    <property type="match status" value="1"/>
</dbReference>
<protein>
    <recommendedName>
        <fullName evidence="2">Serine aminopeptidase S33 domain-containing protein</fullName>
    </recommendedName>
</protein>
<evidence type="ECO:0000256" key="1">
    <source>
        <dbReference type="SAM" id="MobiDB-lite"/>
    </source>
</evidence>
<name>A0A6G0XDH8_9STRA</name>
<dbReference type="InterPro" id="IPR022742">
    <property type="entry name" value="Hydrolase_4"/>
</dbReference>
<feature type="region of interest" description="Disordered" evidence="1">
    <location>
        <begin position="1"/>
        <end position="22"/>
    </location>
</feature>
<comment type="caution">
    <text evidence="3">The sequence shown here is derived from an EMBL/GenBank/DDBJ whole genome shotgun (WGS) entry which is preliminary data.</text>
</comment>
<dbReference type="InterPro" id="IPR052920">
    <property type="entry name" value="DNA-binding_regulatory"/>
</dbReference>
<keyword evidence="4" id="KW-1185">Reference proteome</keyword>
<feature type="domain" description="Serine aminopeptidase S33" evidence="2">
    <location>
        <begin position="100"/>
        <end position="208"/>
    </location>
</feature>